<evidence type="ECO:0000313" key="1">
    <source>
        <dbReference type="EMBL" id="CAB4132591.1"/>
    </source>
</evidence>
<gene>
    <name evidence="1" type="ORF">UFOVP256_54</name>
</gene>
<organism evidence="1">
    <name type="scientific">uncultured Caudovirales phage</name>
    <dbReference type="NCBI Taxonomy" id="2100421"/>
    <lineage>
        <taxon>Viruses</taxon>
        <taxon>Duplodnaviria</taxon>
        <taxon>Heunggongvirae</taxon>
        <taxon>Uroviricota</taxon>
        <taxon>Caudoviricetes</taxon>
        <taxon>Peduoviridae</taxon>
        <taxon>Maltschvirus</taxon>
        <taxon>Maltschvirus maltsch</taxon>
    </lineage>
</organism>
<reference evidence="1" key="1">
    <citation type="submission" date="2020-04" db="EMBL/GenBank/DDBJ databases">
        <authorList>
            <person name="Chiriac C."/>
            <person name="Salcher M."/>
            <person name="Ghai R."/>
            <person name="Kavagutti S V."/>
        </authorList>
    </citation>
    <scope>NUCLEOTIDE SEQUENCE</scope>
</reference>
<name>A0A6J5LEI7_9CAUD</name>
<accession>A0A6J5LEI7</accession>
<sequence length="105" mass="11381">MADYILYQQMLPAPELITAMTGSSVLIGTLLYTPVKLILDNQSTTSVVLSISLNGGETKIQWKTFSPGEAIVLDDDLYTFPKGTSFYGNGAANGNFSVSYTYINL</sequence>
<proteinExistence type="predicted"/>
<protein>
    <submittedName>
        <fullName evidence="1">Uncharacterized protein</fullName>
    </submittedName>
</protein>
<dbReference type="EMBL" id="LR796263">
    <property type="protein sequence ID" value="CAB4132591.1"/>
    <property type="molecule type" value="Genomic_DNA"/>
</dbReference>